<feature type="transmembrane region" description="Helical" evidence="1">
    <location>
        <begin position="12"/>
        <end position="34"/>
    </location>
</feature>
<dbReference type="EMBL" id="MCGH01000003">
    <property type="protein sequence ID" value="ODM04399.1"/>
    <property type="molecule type" value="Genomic_DNA"/>
</dbReference>
<evidence type="ECO:0000256" key="1">
    <source>
        <dbReference type="SAM" id="Phobius"/>
    </source>
</evidence>
<feature type="transmembrane region" description="Helical" evidence="1">
    <location>
        <begin position="205"/>
        <end position="225"/>
    </location>
</feature>
<feature type="transmembrane region" description="Helical" evidence="1">
    <location>
        <begin position="54"/>
        <end position="81"/>
    </location>
</feature>
<gene>
    <name evidence="2" type="ORF">BEI61_05206</name>
</gene>
<evidence type="ECO:0000313" key="2">
    <source>
        <dbReference type="EMBL" id="ODM04399.1"/>
    </source>
</evidence>
<keyword evidence="1" id="KW-0472">Membrane</keyword>
<feature type="transmembrane region" description="Helical" evidence="1">
    <location>
        <begin position="102"/>
        <end position="128"/>
    </location>
</feature>
<protein>
    <submittedName>
        <fullName evidence="2">ABC-2 family transporter protein</fullName>
    </submittedName>
</protein>
<organism evidence="2 3">
    <name type="scientific">Eisenbergiella tayi</name>
    <dbReference type="NCBI Taxonomy" id="1432052"/>
    <lineage>
        <taxon>Bacteria</taxon>
        <taxon>Bacillati</taxon>
        <taxon>Bacillota</taxon>
        <taxon>Clostridia</taxon>
        <taxon>Lachnospirales</taxon>
        <taxon>Lachnospiraceae</taxon>
        <taxon>Eisenbergiella</taxon>
    </lineage>
</organism>
<keyword evidence="1" id="KW-1133">Transmembrane helix</keyword>
<name>A0A1E3A701_9FIRM</name>
<sequence length="235" mass="25749">MKLIRLEWKKINPAPYLGTALGLLALSMLIALLFCFLPESEWGPAQMSLSRNWHFLILLVSCVTLFSYTMLGAVLSSRVILTEFLGKNKLLVFSWPISRKRLFAAKTAFLFLFTIAGTFVSNLLAVLTTLLLSNLFHGFPGAFTADDLGYLLLVSFSIALLASCICLAAVRFGFWKKSPTAVIGSALILIAPMTNMASANLYGGLSLIVFTLIMAVVFLFVYGNLSKKIVSMEAL</sequence>
<dbReference type="Pfam" id="PF12730">
    <property type="entry name" value="ABC2_membrane_4"/>
    <property type="match status" value="1"/>
</dbReference>
<evidence type="ECO:0000313" key="3">
    <source>
        <dbReference type="Proteomes" id="UP000094067"/>
    </source>
</evidence>
<reference evidence="2 3" key="1">
    <citation type="submission" date="2016-07" db="EMBL/GenBank/DDBJ databases">
        <title>Characterization of isolates of Eisenbergiella tayi derived from blood cultures, using whole genome sequencing.</title>
        <authorList>
            <person name="Burdz T."/>
            <person name="Wiebe D."/>
            <person name="Huynh C."/>
            <person name="Bernard K."/>
        </authorList>
    </citation>
    <scope>NUCLEOTIDE SEQUENCE [LARGE SCALE GENOMIC DNA]</scope>
    <source>
        <strain evidence="2 3">NML 110608</strain>
    </source>
</reference>
<feature type="transmembrane region" description="Helical" evidence="1">
    <location>
        <begin position="182"/>
        <end position="199"/>
    </location>
</feature>
<dbReference type="AlphaFoldDB" id="A0A1E3A701"/>
<accession>A0A1E3A701</accession>
<dbReference type="RefSeq" id="WP_069154551.1">
    <property type="nucleotide sequence ID" value="NZ_MCGH01000003.1"/>
</dbReference>
<keyword evidence="1" id="KW-0812">Transmembrane</keyword>
<proteinExistence type="predicted"/>
<dbReference type="Proteomes" id="UP000094067">
    <property type="component" value="Unassembled WGS sequence"/>
</dbReference>
<comment type="caution">
    <text evidence="2">The sequence shown here is derived from an EMBL/GenBank/DDBJ whole genome shotgun (WGS) entry which is preliminary data.</text>
</comment>
<feature type="transmembrane region" description="Helical" evidence="1">
    <location>
        <begin position="148"/>
        <end position="170"/>
    </location>
</feature>